<evidence type="ECO:0000313" key="13">
    <source>
        <dbReference type="EMBL" id="GMF45780.1"/>
    </source>
</evidence>
<dbReference type="PANTHER" id="PTHR11954:SF6">
    <property type="entry name" value="MACROPHAGE MIGRATION INHIBITORY FACTOR"/>
    <property type="match status" value="1"/>
</dbReference>
<dbReference type="PANTHER" id="PTHR11954">
    <property type="entry name" value="D-DOPACHROME DECARBOXYLASE"/>
    <property type="match status" value="1"/>
</dbReference>
<evidence type="ECO:0000313" key="14">
    <source>
        <dbReference type="Proteomes" id="UP001165121"/>
    </source>
</evidence>
<dbReference type="GO" id="GO:0005615">
    <property type="term" value="C:extracellular space"/>
    <property type="evidence" value="ECO:0007669"/>
    <property type="project" value="UniProtKB-KW"/>
</dbReference>
<evidence type="ECO:0000256" key="1">
    <source>
        <dbReference type="ARBA" id="ARBA00004613"/>
    </source>
</evidence>
<gene>
    <name evidence="13" type="ORF">Pfra01_001655800</name>
</gene>
<keyword evidence="3" id="KW-0202">Cytokine</keyword>
<dbReference type="OrthoDB" id="255819at2759"/>
<keyword evidence="4" id="KW-0964">Secreted</keyword>
<comment type="caution">
    <text evidence="13">The sequence shown here is derived from an EMBL/GenBank/DDBJ whole genome shotgun (WGS) entry which is preliminary data.</text>
</comment>
<dbReference type="AlphaFoldDB" id="A0A9W7CW39"/>
<keyword evidence="5" id="KW-0413">Isomerase</keyword>
<dbReference type="EC" id="5.3.2.1" evidence="9"/>
<evidence type="ECO:0000256" key="8">
    <source>
        <dbReference type="ARBA" id="ARBA00038932"/>
    </source>
</evidence>
<dbReference type="GO" id="GO:0050178">
    <property type="term" value="F:phenylpyruvate tautomerase activity"/>
    <property type="evidence" value="ECO:0007669"/>
    <property type="project" value="UniProtKB-EC"/>
</dbReference>
<evidence type="ECO:0000256" key="2">
    <source>
        <dbReference type="ARBA" id="ARBA00005851"/>
    </source>
</evidence>
<dbReference type="EMBL" id="BSXT01001882">
    <property type="protein sequence ID" value="GMF45780.1"/>
    <property type="molecule type" value="Genomic_DNA"/>
</dbReference>
<evidence type="ECO:0000256" key="7">
    <source>
        <dbReference type="ARBA" id="ARBA00036823"/>
    </source>
</evidence>
<dbReference type="GO" id="GO:0004167">
    <property type="term" value="F:dopachrome isomerase activity"/>
    <property type="evidence" value="ECO:0007669"/>
    <property type="project" value="UniProtKB-EC"/>
</dbReference>
<evidence type="ECO:0000256" key="9">
    <source>
        <dbReference type="ARBA" id="ARBA00039086"/>
    </source>
</evidence>
<comment type="similarity">
    <text evidence="2">Belongs to the MIF family.</text>
</comment>
<sequence>MPYASITSNIPKSSVDIAATSTAIAKTLEESFGFPAAFMMVELNLDVPMLLQLNDEPVAYVHARCIGRVDSERNPKTISALTKTVSEQLKVPAERIYVVLEDIKVGNWGAAGTTVIPPTD</sequence>
<name>A0A9W7CW39_9STRA</name>
<accession>A0A9W7CW39</accession>
<comment type="subcellular location">
    <subcellularLocation>
        <location evidence="1">Secreted</location>
    </subcellularLocation>
</comment>
<organism evidence="13 14">
    <name type="scientific">Phytophthora fragariaefolia</name>
    <dbReference type="NCBI Taxonomy" id="1490495"/>
    <lineage>
        <taxon>Eukaryota</taxon>
        <taxon>Sar</taxon>
        <taxon>Stramenopiles</taxon>
        <taxon>Oomycota</taxon>
        <taxon>Peronosporomycetes</taxon>
        <taxon>Peronosporales</taxon>
        <taxon>Peronosporaceae</taxon>
        <taxon>Phytophthora</taxon>
    </lineage>
</organism>
<dbReference type="SUPFAM" id="SSF55331">
    <property type="entry name" value="Tautomerase/MIF"/>
    <property type="match status" value="1"/>
</dbReference>
<evidence type="ECO:0000256" key="12">
    <source>
        <dbReference type="ARBA" id="ARBA00042730"/>
    </source>
</evidence>
<evidence type="ECO:0000256" key="3">
    <source>
        <dbReference type="ARBA" id="ARBA00022514"/>
    </source>
</evidence>
<evidence type="ECO:0000256" key="6">
    <source>
        <dbReference type="ARBA" id="ARBA00036735"/>
    </source>
</evidence>
<evidence type="ECO:0000256" key="5">
    <source>
        <dbReference type="ARBA" id="ARBA00023235"/>
    </source>
</evidence>
<proteinExistence type="inferred from homology"/>
<keyword evidence="14" id="KW-1185">Reference proteome</keyword>
<dbReference type="GO" id="GO:0005125">
    <property type="term" value="F:cytokine activity"/>
    <property type="evidence" value="ECO:0007669"/>
    <property type="project" value="UniProtKB-KW"/>
</dbReference>
<dbReference type="InterPro" id="IPR001398">
    <property type="entry name" value="Macrophage_inhib_fac"/>
</dbReference>
<dbReference type="EC" id="5.3.3.12" evidence="8"/>
<dbReference type="Proteomes" id="UP001165121">
    <property type="component" value="Unassembled WGS sequence"/>
</dbReference>
<evidence type="ECO:0000256" key="11">
    <source>
        <dbReference type="ARBA" id="ARBA00041912"/>
    </source>
</evidence>
<reference evidence="13" key="1">
    <citation type="submission" date="2023-04" db="EMBL/GenBank/DDBJ databases">
        <title>Phytophthora fragariaefolia NBRC 109709.</title>
        <authorList>
            <person name="Ichikawa N."/>
            <person name="Sato H."/>
            <person name="Tonouchi N."/>
        </authorList>
    </citation>
    <scope>NUCLEOTIDE SEQUENCE</scope>
    <source>
        <strain evidence="13">NBRC 109709</strain>
    </source>
</reference>
<dbReference type="Gene3D" id="3.30.429.10">
    <property type="entry name" value="Macrophage Migration Inhibitory Factor"/>
    <property type="match status" value="1"/>
</dbReference>
<dbReference type="InterPro" id="IPR014347">
    <property type="entry name" value="Tautomerase/MIF_sf"/>
</dbReference>
<evidence type="ECO:0000256" key="4">
    <source>
        <dbReference type="ARBA" id="ARBA00022525"/>
    </source>
</evidence>
<comment type="catalytic activity">
    <reaction evidence="6">
        <text>3-phenylpyruvate = enol-phenylpyruvate</text>
        <dbReference type="Rhea" id="RHEA:17097"/>
        <dbReference type="ChEBI" id="CHEBI:16815"/>
        <dbReference type="ChEBI" id="CHEBI:18005"/>
        <dbReference type="EC" id="5.3.2.1"/>
    </reaction>
</comment>
<comment type="catalytic activity">
    <reaction evidence="7">
        <text>L-dopachrome = 5,6-dihydroxyindole-2-carboxylate</text>
        <dbReference type="Rhea" id="RHEA:13041"/>
        <dbReference type="ChEBI" id="CHEBI:16875"/>
        <dbReference type="ChEBI" id="CHEBI:57509"/>
        <dbReference type="EC" id="5.3.3.12"/>
    </reaction>
</comment>
<evidence type="ECO:0000256" key="10">
    <source>
        <dbReference type="ARBA" id="ARBA00041631"/>
    </source>
</evidence>
<dbReference type="Pfam" id="PF01187">
    <property type="entry name" value="MIF"/>
    <property type="match status" value="1"/>
</dbReference>
<protein>
    <recommendedName>
        <fullName evidence="12">L-dopachrome isomerase</fullName>
        <ecNumber evidence="9">5.3.2.1</ecNumber>
        <ecNumber evidence="8">5.3.3.12</ecNumber>
    </recommendedName>
    <alternativeName>
        <fullName evidence="10">L-dopachrome tautomerase</fullName>
    </alternativeName>
    <alternativeName>
        <fullName evidence="11">Phenylpyruvate tautomerase</fullName>
    </alternativeName>
</protein>